<feature type="region of interest" description="Disordered" evidence="3">
    <location>
        <begin position="376"/>
        <end position="402"/>
    </location>
</feature>
<dbReference type="PANTHER" id="PTHR24055">
    <property type="entry name" value="MITOGEN-ACTIVATED PROTEIN KINASE"/>
    <property type="match status" value="1"/>
</dbReference>
<organism evidence="5 6">
    <name type="scientific">Volvox africanus</name>
    <dbReference type="NCBI Taxonomy" id="51714"/>
    <lineage>
        <taxon>Eukaryota</taxon>
        <taxon>Viridiplantae</taxon>
        <taxon>Chlorophyta</taxon>
        <taxon>core chlorophytes</taxon>
        <taxon>Chlorophyceae</taxon>
        <taxon>CS clade</taxon>
        <taxon>Chlamydomonadales</taxon>
        <taxon>Volvocaceae</taxon>
        <taxon>Volvox</taxon>
    </lineage>
</organism>
<feature type="domain" description="Protein kinase" evidence="4">
    <location>
        <begin position="1"/>
        <end position="112"/>
    </location>
</feature>
<evidence type="ECO:0000313" key="5">
    <source>
        <dbReference type="EMBL" id="GLI67813.1"/>
    </source>
</evidence>
<dbReference type="PROSITE" id="PS50011">
    <property type="entry name" value="PROTEIN_KINASE_DOM"/>
    <property type="match status" value="1"/>
</dbReference>
<evidence type="ECO:0000256" key="1">
    <source>
        <dbReference type="ARBA" id="ARBA00022741"/>
    </source>
</evidence>
<feature type="region of interest" description="Disordered" evidence="3">
    <location>
        <begin position="302"/>
        <end position="337"/>
    </location>
</feature>
<evidence type="ECO:0000259" key="4">
    <source>
        <dbReference type="PROSITE" id="PS50011"/>
    </source>
</evidence>
<evidence type="ECO:0000256" key="2">
    <source>
        <dbReference type="ARBA" id="ARBA00022840"/>
    </source>
</evidence>
<reference evidence="5 6" key="1">
    <citation type="journal article" date="2023" name="IScience">
        <title>Expanded male sex-determining region conserved during the evolution of homothallism in the green alga Volvox.</title>
        <authorList>
            <person name="Yamamoto K."/>
            <person name="Matsuzaki R."/>
            <person name="Mahakham W."/>
            <person name="Heman W."/>
            <person name="Sekimoto H."/>
            <person name="Kawachi M."/>
            <person name="Minakuchi Y."/>
            <person name="Toyoda A."/>
            <person name="Nozaki H."/>
        </authorList>
    </citation>
    <scope>NUCLEOTIDE SEQUENCE [LARGE SCALE GENOMIC DNA]</scope>
    <source>
        <strain evidence="5 6">NIES-4468</strain>
    </source>
</reference>
<name>A0ABQ5SE98_9CHLO</name>
<dbReference type="SUPFAM" id="SSF56112">
    <property type="entry name" value="Protein kinase-like (PK-like)"/>
    <property type="match status" value="1"/>
</dbReference>
<feature type="compositionally biased region" description="Polar residues" evidence="3">
    <location>
        <begin position="377"/>
        <end position="388"/>
    </location>
</feature>
<proteinExistence type="predicted"/>
<gene>
    <name evidence="5" type="ORF">VaNZ11_012066</name>
</gene>
<keyword evidence="6" id="KW-1185">Reference proteome</keyword>
<feature type="non-terminal residue" evidence="5">
    <location>
        <position position="1"/>
    </location>
</feature>
<dbReference type="Gene3D" id="1.10.510.10">
    <property type="entry name" value="Transferase(Phosphotransferase) domain 1"/>
    <property type="match status" value="1"/>
</dbReference>
<accession>A0ABQ5SE98</accession>
<protein>
    <recommendedName>
        <fullName evidence="4">Protein kinase domain-containing protein</fullName>
    </recommendedName>
</protein>
<keyword evidence="1" id="KW-0547">Nucleotide-binding</keyword>
<feature type="region of interest" description="Disordered" evidence="3">
    <location>
        <begin position="798"/>
        <end position="830"/>
    </location>
</feature>
<dbReference type="InterPro" id="IPR011009">
    <property type="entry name" value="Kinase-like_dom_sf"/>
</dbReference>
<feature type="region of interest" description="Disordered" evidence="3">
    <location>
        <begin position="221"/>
        <end position="241"/>
    </location>
</feature>
<evidence type="ECO:0000313" key="6">
    <source>
        <dbReference type="Proteomes" id="UP001165090"/>
    </source>
</evidence>
<keyword evidence="2" id="KW-0067">ATP-binding</keyword>
<dbReference type="InterPro" id="IPR000719">
    <property type="entry name" value="Prot_kinase_dom"/>
</dbReference>
<dbReference type="Pfam" id="PF00069">
    <property type="entry name" value="Pkinase"/>
    <property type="match status" value="1"/>
</dbReference>
<dbReference type="EMBL" id="BSDZ01000079">
    <property type="protein sequence ID" value="GLI67813.1"/>
    <property type="molecule type" value="Genomic_DNA"/>
</dbReference>
<sequence length="1085" mass="114794">LVGDEYGPSSDIWSLGCTVAELASGLPLFPGKSTGEQLWRIMRCFGPLPESQMAHLSSCRRLTRVRVPVRGRSIRDRLRYCDPDLVRLVESCLQLDPRQRPTAAELLHTPYLGGVSGMMVGTPLEQVYSGLLLTQQKQQGKSGQHERLARVSKLGCMPGTPPSVPTNASLWSDLPPELQGVVQQPGQLASYPSMLKARDYQQNKPATVFATYAYDMAELEEEKQEGTNQDSNSSMAPMSPEDIAGTQHVCLPAGLEDGGQQQEAALPQLRDPETKGCVPNTRGIIDNRSPGNHCAAVSNGVESVENGTARSQDPDSGGFSMPALVQQKGARGEASRAAANAAGAAAGKAPFHMSGPRPMQQINNTSVETVVDVAPASATSTPKLQTPQPSAPPARRNRSWRSSCSVDTATIAAVTPTGACAVDTNESTSTHVKASSRPMLAFKASDSLPGVVAAAQSALEDEHSTRSTISTGALLPAERRSLVSVSYQQRPPPHRFHSAVNDAPRVLERTDSSFQLSALTTMDPSGLLLTTIMNTGTLALCDTAVFDCCAHATADEVARVHAGPPAPNPCISALDNMAISTVDLLGYQPPCKTIPTFDLGNSNDEPYPSLLLSTQVQRDADGQGQDDNMLDSLVSTTLRHMPCSPTTTTSHRILVGQAAPKSERCGGIEFPTAVGASGFASNRRAKIASENISATAASSASLVDRGVLVVSTTMVSGSRDNPLAAVNPDALVAGIMANRSLDRQRTGIHGSFSPVAYHSNSATQHGGTRQFARQNHNSRLMVSAELHTDVVSKRLQHTAAGRYSRSQTALHLTETSRPVEPAGNSSGHILYAWEPAPSSTSAAKGRLEPAVGDSRTADSIVQQGIAQRSLATAVDPTDGSLSNEGVVSSRSRLRMLNSVSNGRITPTKSALVGIGAAATPSLPAATPGSRNRLSIMMSSVSLSRVGLETTTDTMPGSPIQAIRMTRDVGACEETVTAAPRLLPPLANPPCRSARNTRMQPLPQQQEVIGGALQYADSGMPDRDVSVYREGGIEFGSHVSTRLKQKGKPQLAARSSTGSMADVTKKGTLLKKWFKTVKGMFSTTKK</sequence>
<dbReference type="Proteomes" id="UP001165090">
    <property type="component" value="Unassembled WGS sequence"/>
</dbReference>
<comment type="caution">
    <text evidence="5">The sequence shown here is derived from an EMBL/GenBank/DDBJ whole genome shotgun (WGS) entry which is preliminary data.</text>
</comment>
<feature type="compositionally biased region" description="Polar residues" evidence="3">
    <location>
        <begin position="226"/>
        <end position="236"/>
    </location>
</feature>
<evidence type="ECO:0000256" key="3">
    <source>
        <dbReference type="SAM" id="MobiDB-lite"/>
    </source>
</evidence>
<dbReference type="InterPro" id="IPR050117">
    <property type="entry name" value="MAPK"/>
</dbReference>
<feature type="compositionally biased region" description="Polar residues" evidence="3">
    <location>
        <begin position="804"/>
        <end position="816"/>
    </location>
</feature>